<dbReference type="InterPro" id="IPR010861">
    <property type="entry name" value="DUF1492"/>
</dbReference>
<proteinExistence type="predicted"/>
<dbReference type="SUPFAM" id="SSF88659">
    <property type="entry name" value="Sigma3 and sigma4 domains of RNA polymerase sigma factors"/>
    <property type="match status" value="1"/>
</dbReference>
<name>A0A3E2WMR1_9FIRM</name>
<dbReference type="InterPro" id="IPR013324">
    <property type="entry name" value="RNA_pol_sigma_r3/r4-like"/>
</dbReference>
<organism evidence="1 2">
    <name type="scientific">Hungatella hathewayi</name>
    <dbReference type="NCBI Taxonomy" id="154046"/>
    <lineage>
        <taxon>Bacteria</taxon>
        <taxon>Bacillati</taxon>
        <taxon>Bacillota</taxon>
        <taxon>Clostridia</taxon>
        <taxon>Lachnospirales</taxon>
        <taxon>Lachnospiraceae</taxon>
        <taxon>Hungatella</taxon>
    </lineage>
</organism>
<evidence type="ECO:0000313" key="2">
    <source>
        <dbReference type="Proteomes" id="UP000261111"/>
    </source>
</evidence>
<evidence type="ECO:0000313" key="1">
    <source>
        <dbReference type="EMBL" id="RGC28378.1"/>
    </source>
</evidence>
<accession>A0A3E2WMR1</accession>
<dbReference type="Proteomes" id="UP000261111">
    <property type="component" value="Unassembled WGS sequence"/>
</dbReference>
<dbReference type="EMBL" id="QVIA01000020">
    <property type="protein sequence ID" value="RGC28378.1"/>
    <property type="molecule type" value="Genomic_DNA"/>
</dbReference>
<gene>
    <name evidence="1" type="ORF">DWX41_16720</name>
</gene>
<dbReference type="RefSeq" id="WP_117441136.1">
    <property type="nucleotide sequence ID" value="NZ_QVIA01000020.1"/>
</dbReference>
<reference evidence="1 2" key="1">
    <citation type="submission" date="2018-08" db="EMBL/GenBank/DDBJ databases">
        <title>A genome reference for cultivated species of the human gut microbiota.</title>
        <authorList>
            <person name="Zou Y."/>
            <person name="Xue W."/>
            <person name="Luo G."/>
        </authorList>
    </citation>
    <scope>NUCLEOTIDE SEQUENCE [LARGE SCALE GENOMIC DNA]</scope>
    <source>
        <strain evidence="1 2">AF19-21</strain>
    </source>
</reference>
<dbReference type="AlphaFoldDB" id="A0A3E2WMR1"/>
<dbReference type="GeneID" id="93336389"/>
<protein>
    <submittedName>
        <fullName evidence="1">DUF1492 domain-containing protein</fullName>
    </submittedName>
</protein>
<sequence>MDKKTLKQYRALLREQELNNKAIDRLYDRLDNVPVVAGKVVGSSCNFPYTEVRTTVQMDEPVESDEIKRRLKIREARQEKIREAVLEIEEFIAGLPDSEIRQVFEMVYIDGMKMSEVADAVHLDKSRISRKISDFIKNATNATK</sequence>
<dbReference type="Pfam" id="PF07374">
    <property type="entry name" value="DUF1492"/>
    <property type="match status" value="1"/>
</dbReference>
<dbReference type="Gene3D" id="1.10.10.10">
    <property type="entry name" value="Winged helix-like DNA-binding domain superfamily/Winged helix DNA-binding domain"/>
    <property type="match status" value="1"/>
</dbReference>
<dbReference type="InterPro" id="IPR036388">
    <property type="entry name" value="WH-like_DNA-bd_sf"/>
</dbReference>
<comment type="caution">
    <text evidence="1">The sequence shown here is derived from an EMBL/GenBank/DDBJ whole genome shotgun (WGS) entry which is preliminary data.</text>
</comment>